<dbReference type="Proteomes" id="UP000292120">
    <property type="component" value="Unassembled WGS sequence"/>
</dbReference>
<dbReference type="InterPro" id="IPR036748">
    <property type="entry name" value="MTH938-like_sf"/>
</dbReference>
<dbReference type="CDD" id="cd05560">
    <property type="entry name" value="Xcc1710_like"/>
    <property type="match status" value="1"/>
</dbReference>
<dbReference type="Gene3D" id="3.40.1230.10">
    <property type="entry name" value="MTH938-like"/>
    <property type="match status" value="1"/>
</dbReference>
<dbReference type="Pfam" id="PF04430">
    <property type="entry name" value="DUF498"/>
    <property type="match status" value="1"/>
</dbReference>
<dbReference type="EMBL" id="SIXI01000002">
    <property type="protein sequence ID" value="TBO32686.1"/>
    <property type="molecule type" value="Genomic_DNA"/>
</dbReference>
<comment type="caution">
    <text evidence="1">The sequence shown here is derived from an EMBL/GenBank/DDBJ whole genome shotgun (WGS) entry which is preliminary data.</text>
</comment>
<protein>
    <recommendedName>
        <fullName evidence="3">Xcc1710-like domain-containing protein</fullName>
    </recommendedName>
</protein>
<reference evidence="1 2" key="1">
    <citation type="submission" date="2019-02" db="EMBL/GenBank/DDBJ databases">
        <title>Aquabacterium sp. strain KMB7.</title>
        <authorList>
            <person name="Chen W.-M."/>
        </authorList>
    </citation>
    <scope>NUCLEOTIDE SEQUENCE [LARGE SCALE GENOMIC DNA]</scope>
    <source>
        <strain evidence="1 2">KMB7</strain>
    </source>
</reference>
<dbReference type="OrthoDB" id="9800373at2"/>
<dbReference type="AlphaFoldDB" id="A0A4V2JFU8"/>
<evidence type="ECO:0000313" key="2">
    <source>
        <dbReference type="Proteomes" id="UP000292120"/>
    </source>
</evidence>
<sequence>MKLHADRPEAANVIHSITRESVSINGTKHTTSVLVPSDAPLAPWGAATVADLTAEHFERIVAYKPELVVFGSGPQQKFVHPGLMRSLIQAGIGVDTMDTQAACRTYNILVSEGRRVLAALIIHA</sequence>
<dbReference type="RefSeq" id="WP_130966897.1">
    <property type="nucleotide sequence ID" value="NZ_SIXI01000002.1"/>
</dbReference>
<dbReference type="SUPFAM" id="SSF64076">
    <property type="entry name" value="MTH938-like"/>
    <property type="match status" value="1"/>
</dbReference>
<organism evidence="1 2">
    <name type="scientific">Aquabacterium lacunae</name>
    <dbReference type="NCBI Taxonomy" id="2528630"/>
    <lineage>
        <taxon>Bacteria</taxon>
        <taxon>Pseudomonadati</taxon>
        <taxon>Pseudomonadota</taxon>
        <taxon>Betaproteobacteria</taxon>
        <taxon>Burkholderiales</taxon>
        <taxon>Aquabacterium</taxon>
    </lineage>
</organism>
<proteinExistence type="predicted"/>
<name>A0A4V2JFU8_9BURK</name>
<dbReference type="InterPro" id="IPR007523">
    <property type="entry name" value="NDUFAF3/AAMDC"/>
</dbReference>
<dbReference type="PANTHER" id="PTHR21192:SF2">
    <property type="entry name" value="NADH DEHYDROGENASE [UBIQUINONE] 1 ALPHA SUBCOMPLEX ASSEMBLY FACTOR 3"/>
    <property type="match status" value="1"/>
</dbReference>
<evidence type="ECO:0000313" key="1">
    <source>
        <dbReference type="EMBL" id="TBO32686.1"/>
    </source>
</evidence>
<dbReference type="PANTHER" id="PTHR21192">
    <property type="entry name" value="NUCLEAR PROTEIN E3-3"/>
    <property type="match status" value="1"/>
</dbReference>
<accession>A0A4V2JFU8</accession>
<keyword evidence="2" id="KW-1185">Reference proteome</keyword>
<gene>
    <name evidence="1" type="ORF">EYS42_05795</name>
</gene>
<evidence type="ECO:0008006" key="3">
    <source>
        <dbReference type="Google" id="ProtNLM"/>
    </source>
</evidence>